<reference evidence="7" key="1">
    <citation type="submission" date="2014-03" db="EMBL/GenBank/DDBJ databases">
        <authorList>
            <person name="Casaregola S."/>
        </authorList>
    </citation>
    <scope>NUCLEOTIDE SEQUENCE [LARGE SCALE GENOMIC DNA]</scope>
    <source>
        <strain evidence="7">CLIB 918</strain>
    </source>
</reference>
<feature type="domain" description="FMP27 SW motif-containing RBG unit" evidence="5">
    <location>
        <begin position="1149"/>
        <end position="1251"/>
    </location>
</feature>
<keyword evidence="3" id="KW-0812">Transmembrane</keyword>
<feature type="region of interest" description="Disordered" evidence="2">
    <location>
        <begin position="2586"/>
        <end position="2620"/>
    </location>
</feature>
<dbReference type="InterPro" id="IPR045167">
    <property type="entry name" value="Hobbit"/>
</dbReference>
<evidence type="ECO:0000256" key="1">
    <source>
        <dbReference type="SAM" id="Coils"/>
    </source>
</evidence>
<dbReference type="InterPro" id="IPR019449">
    <property type="entry name" value="FMP27_WPPW_RBG"/>
</dbReference>
<evidence type="ECO:0000256" key="2">
    <source>
        <dbReference type="SAM" id="MobiDB-lite"/>
    </source>
</evidence>
<name>A0A0J9XDZ7_GEOCN</name>
<evidence type="ECO:0000313" key="8">
    <source>
        <dbReference type="Proteomes" id="UP000242525"/>
    </source>
</evidence>
<organism evidence="7 8">
    <name type="scientific">Geotrichum candidum</name>
    <name type="common">Oospora lactis</name>
    <name type="synonym">Dipodascus geotrichum</name>
    <dbReference type="NCBI Taxonomy" id="1173061"/>
    <lineage>
        <taxon>Eukaryota</taxon>
        <taxon>Fungi</taxon>
        <taxon>Dikarya</taxon>
        <taxon>Ascomycota</taxon>
        <taxon>Saccharomycotina</taxon>
        <taxon>Dipodascomycetes</taxon>
        <taxon>Dipodascales</taxon>
        <taxon>Dipodascaceae</taxon>
        <taxon>Geotrichum</taxon>
    </lineage>
</organism>
<dbReference type="PANTHER" id="PTHR15678">
    <property type="entry name" value="ANTIGEN MLAA-22-RELATED"/>
    <property type="match status" value="1"/>
</dbReference>
<evidence type="ECO:0000259" key="6">
    <source>
        <dbReference type="SMART" id="SM01216"/>
    </source>
</evidence>
<keyword evidence="8" id="KW-1185">Reference proteome</keyword>
<dbReference type="InterPro" id="IPR019415">
    <property type="entry name" value="FMP27_SW_RBG"/>
</dbReference>
<dbReference type="EMBL" id="CCBN010000011">
    <property type="protein sequence ID" value="CDO55505.1"/>
    <property type="molecule type" value="Genomic_DNA"/>
</dbReference>
<feature type="coiled-coil region" evidence="1">
    <location>
        <begin position="1840"/>
        <end position="1867"/>
    </location>
</feature>
<keyword evidence="3" id="KW-1133">Transmembrane helix</keyword>
<comment type="caution">
    <text evidence="7">The sequence shown here is derived from an EMBL/GenBank/DDBJ whole genome shotgun (WGS) entry which is preliminary data.</text>
</comment>
<dbReference type="STRING" id="1173061.A0A0J9XDZ7"/>
<feature type="compositionally biased region" description="Low complexity" evidence="2">
    <location>
        <begin position="2601"/>
        <end position="2619"/>
    </location>
</feature>
<feature type="region of interest" description="Disordered" evidence="2">
    <location>
        <begin position="2048"/>
        <end position="2071"/>
    </location>
</feature>
<evidence type="ECO:0000259" key="4">
    <source>
        <dbReference type="SMART" id="SM01214"/>
    </source>
</evidence>
<feature type="compositionally biased region" description="Polar residues" evidence="2">
    <location>
        <begin position="1059"/>
        <end position="1069"/>
    </location>
</feature>
<feature type="compositionally biased region" description="Low complexity" evidence="2">
    <location>
        <begin position="2795"/>
        <end position="2817"/>
    </location>
</feature>
<feature type="compositionally biased region" description="Acidic residues" evidence="2">
    <location>
        <begin position="2532"/>
        <end position="2542"/>
    </location>
</feature>
<dbReference type="SMART" id="SM01216">
    <property type="entry name" value="Fmp27_WPPW"/>
    <property type="match status" value="1"/>
</dbReference>
<proteinExistence type="predicted"/>
<dbReference type="Pfam" id="PF10344">
    <property type="entry name" value="Hobbit"/>
    <property type="match status" value="1"/>
</dbReference>
<evidence type="ECO:0000256" key="3">
    <source>
        <dbReference type="SAM" id="Phobius"/>
    </source>
</evidence>
<dbReference type="SMART" id="SM01215">
    <property type="entry name" value="Fmp27_SW"/>
    <property type="match status" value="1"/>
</dbReference>
<feature type="region of interest" description="Disordered" evidence="2">
    <location>
        <begin position="2526"/>
        <end position="2561"/>
    </location>
</feature>
<feature type="compositionally biased region" description="Low complexity" evidence="2">
    <location>
        <begin position="2543"/>
        <end position="2552"/>
    </location>
</feature>
<gene>
    <name evidence="7" type="ORF">BN980_GECA11s02276g</name>
</gene>
<feature type="compositionally biased region" description="Basic and acidic residues" evidence="2">
    <location>
        <begin position="1036"/>
        <end position="1050"/>
    </location>
</feature>
<sequence>MSVLLRSGIDAALKGLSPSKDQIVSFKSYLLSRFAILVVLYLLSFLLLAVIRVFTGISIKRLGYFSLCNISYSPSSSVTISIHKVGLSFHRPTFLHPGWLSLYISDLDVSIDSELIAEQRSTSLHNRKKSTTTDETTFVSPETSKEGLVFSAIPQNSILFHLIKLGLNYGKYFDFKAINSSFTLIDVGSFLVGNLDFKIDLRKNTNQTDQNKFIGTLDNHKLKPGEAPAWIRLLVQDVFFSPDGRAKDLKTSQMELFDFFVLDSRGVVGKSNLAIKDFSASCRFGVVNIQADQIIQSITSLMEIKAQVKSTPPEDLATRLNAMAGNSALASILTSCVRIIKEIEFKVTSFSVYKLPLDFLVEKSFPDYTLAFTSKDFSLDLRRLNSKNPAFRLFFSDDDTAHQAIWTCSSVMLGLDHNGVQEELIYIPLITAISKTNIFSKTINFSDQTVEDRNKTIVRANINVTTPSINIEPHHIGLLFAAFLLPHDKTPSMRATTSSFQKFWPRAVIKFTIDEPATRVLVHQPEGIHAPIPYAKLALSKEISGMVVHSCSKVHCDFESSHVYGKNGESTYNFQASFHISAFEAWYRSSEGLRFDFLNTDSLSLQLYATLNPALSASISGQVKCLRVLSIHSEVLYGIREVLKNIKQYECPKPVPPGVTETEFAMRKLPVWLRSITFEIDSVTVAVAADELEHYISTSRGVKLTMAKINVNYYAKSTLTKHDNVTYESTDHRLAEIIIQGVKGHKILGLYHENDKLENKFLDIPSFGVSISTDRDTNGPLKTFNFDLPSVYFHWDPNLQYMISLCLALVRMSLAVENNVNKPKKLIKQSDFLKLNFKINFANIKATFPENVLALLELNSVHFKISRGSYTSLLASTVRLYAEHPTIANSWTRVITIRNLGVNIKDSLKNLGKPYEHDLNEQILITSDAIRVNFAYQLVIYKLIDNLITGFKSIITLTRRAMLNQPKYIFPLSEKEKMPNIPKIRIKSNNIMLTFEDDLFEAKLGLIFQVGLHEQKKRLENEAAFEAKLEAIRLAKKSTSKENHSVDEHQMPPPEETVKASQRRQTGNKSDFAKSVRQPSLKEPVTKIPEKRPQGFHKIIPTSTFRSFQNSIHPFHSSIRRQNKAENSNKFKMSDIEQVSKEAHVEPDTARYRLQKMFSESWIKTYDAAEKNLKISISEQLKSTGVDDQVSPEMASQERIVEYSPFPFLFFLLIAKVDWFISKPNMSDTEMRKFLYDVGKGFPKDRNFSILIPLFNQLQCTAIRAQLRDYPLPLLYFPHLNPSQPSDLPSINIQGNFIIAEDFSMLESNIRRVFVPIDPLAFDHYTFPTNPKDNPFMVEVHRTVASIKMYTDLSVDIRTINPSVITWCVSMQPAMQAFMQVFDLFSKPPLDPSEKLGFWDKIRSVFHARITLKWAEGDVHLKLKGSSNPYHVVGDSAGFVMCWRNNVVLKVNPDDDPKRFVTVNSNDYVLAIPDFSFQEREYLSKSFDKSGGLACSSNFFDSTIFQKIIMKLSGRVTWTAGLLFERKKGNSGRTFQFKPHYDVVLRNPATITDLTNYDAYRGFRSDFLHLAISVVSIPQDDDDFVSYNSVHLTPKFFAHFFKWWHLFDGALSLPVRAGPLFHSGTETKSKKFGRHLFTVKYQLHLTPLFATHGYVHTSYHEEKKTCLHTVNGLKVKVDEFVMDLHQRRAQAGPGKRWKMGLNVGELDIIGSDLRVVTASFTEKPHEELLAKNLGISSSSFSSSASNLNTPSSESQFSGGKFNISDNDLSWIDPDDYVEVGESSYSNSNPKITIMSLSYTPRWTYFRQTDHGPRVGKTIPFGNEPSHSCLIGKDQSVNIRQDLLKNRLTELEEQLKTNETMLESLQKNLDEFPNTPELAERVVQVQVTTGLIKERISKVSEILGIKNATFDKVQVALEQSANEITKNLKRRKQSVYYIDDTDIPPIDSVVNDMDDMPADGNSFNNIFIIHSTQIIWNNSVRNAVFRYLHRVFARRSSAYFLTQRAVKYLDDLIKKQENCKVNAEEVCNHANEIHEALGGLLSDLRAASSHENLKESTQDDKSDNPLPDAKFDENMHKTTNEKYVPTDTYLVRLVTPQIQLISDQHPDQCVLVTSETIDLKVVAINDTEREDDEESQLVETRYGVSLHDAQFFVLNREKIKSGVFPLFSSNSYGCDKDQIWPPWVSVECCYDSTPLKEALIIEKTSVTLRYDMPNSLRVQAGHRADSLKHAVTAELIRDDTHRQNRMTVNFPKVVASCDSEQFYATFTVVMDLLIYTEPMQKERSERIDKVLLATDFSNLELAAERVRQLQTDVRNFQDLGKEFLAHLSELNHEAIINLAKIEVEQDHARQELFVMMEAISNAMRKVARDDDTTQLLKWTIGADQVIWHVLDEKHQPFLDVGLANASFNRIEGSDGFNANSIEVGILQAFNLSPDTFYPEMISPYLEKGQEFDAGAGNVISVNWTMLDPIGGIPIVQQFDIKLKPVKVQLESKSWDMLFNYIFPKGADGKSNTESPFLLSHVKKSGETASTMDDYSDSDSDEDSQSVTSSSVDTFYDDTGSVSTTSEMSSIFRKPNLHFRKIIPDSSSMLSGSNSSRRALRDTSPTSSTRSSMTEPTRRPTLALKRLGNKTVEEKSDELSEMINRASKYLSIVQIRIMATVLCISFKGEGVKNILDVHEFRLNLPEIEYENKTWSNMDLVLHLKRDVTKILLNHTGGLIGNKLKKHRKKKTTQKLNQLTNYVAFTPVANLAYDPSSVSNYADSVVSNENVQEEDDDESRRLERLETVLPSKSHHSNSSHSLLRSPKKTASPQSATPSSDSSEKKQFFKRLF</sequence>
<dbReference type="Proteomes" id="UP000242525">
    <property type="component" value="Unassembled WGS sequence"/>
</dbReference>
<feature type="compositionally biased region" description="Basic and acidic residues" evidence="2">
    <location>
        <begin position="2050"/>
        <end position="2071"/>
    </location>
</feature>
<dbReference type="InterPro" id="IPR019441">
    <property type="entry name" value="FMP27/BLTP2/Hobbit_GFWDK_RBG"/>
</dbReference>
<feature type="region of interest" description="Disordered" evidence="2">
    <location>
        <begin position="2784"/>
        <end position="2829"/>
    </location>
</feature>
<keyword evidence="3" id="KW-0472">Membrane</keyword>
<dbReference type="OrthoDB" id="1562405at2759"/>
<accession>A0A0J9XDZ7</accession>
<feature type="transmembrane region" description="Helical" evidence="3">
    <location>
        <begin position="30"/>
        <end position="51"/>
    </location>
</feature>
<evidence type="ECO:0000259" key="5">
    <source>
        <dbReference type="SMART" id="SM01215"/>
    </source>
</evidence>
<dbReference type="SMART" id="SM01214">
    <property type="entry name" value="Fmp27_GFWDK"/>
    <property type="match status" value="1"/>
</dbReference>
<evidence type="ECO:0000313" key="7">
    <source>
        <dbReference type="EMBL" id="CDO55505.1"/>
    </source>
</evidence>
<keyword evidence="1" id="KW-0175">Coiled coil</keyword>
<feature type="domain" description="FMP27/BLTP2/Hobbit GFWDK motif-containing RBG unit" evidence="4">
    <location>
        <begin position="1269"/>
        <end position="1432"/>
    </location>
</feature>
<feature type="domain" description="FMP27 WPPW motif-containing RBG unit" evidence="6">
    <location>
        <begin position="1672"/>
        <end position="2188"/>
    </location>
</feature>
<feature type="region of interest" description="Disordered" evidence="2">
    <location>
        <begin position="1036"/>
        <end position="1081"/>
    </location>
</feature>
<dbReference type="PANTHER" id="PTHR15678:SF6">
    <property type="entry name" value="BRIDGE-LIKE LIPID TRANSFER PROTEIN FAMILY MEMBER 2"/>
    <property type="match status" value="1"/>
</dbReference>
<protein>
    <submittedName>
        <fullName evidence="7">Uncharacterized protein</fullName>
    </submittedName>
</protein>